<dbReference type="InterPro" id="IPR027417">
    <property type="entry name" value="P-loop_NTPase"/>
</dbReference>
<dbReference type="GO" id="GO:0043138">
    <property type="term" value="F:3'-5' DNA helicase activity"/>
    <property type="evidence" value="ECO:0007669"/>
    <property type="project" value="TreeGrafter"/>
</dbReference>
<dbReference type="InterPro" id="IPR000212">
    <property type="entry name" value="DNA_helicase_UvrD/REP"/>
</dbReference>
<keyword evidence="2" id="KW-0378">Hydrolase</keyword>
<keyword evidence="7" id="KW-1185">Reference proteome</keyword>
<evidence type="ECO:0000256" key="2">
    <source>
        <dbReference type="ARBA" id="ARBA00022801"/>
    </source>
</evidence>
<evidence type="ECO:0000259" key="5">
    <source>
        <dbReference type="Pfam" id="PF00580"/>
    </source>
</evidence>
<evidence type="ECO:0000256" key="1">
    <source>
        <dbReference type="ARBA" id="ARBA00022741"/>
    </source>
</evidence>
<dbReference type="GO" id="GO:0016787">
    <property type="term" value="F:hydrolase activity"/>
    <property type="evidence" value="ECO:0007669"/>
    <property type="project" value="UniProtKB-KW"/>
</dbReference>
<dbReference type="GO" id="GO:0000725">
    <property type="term" value="P:recombinational repair"/>
    <property type="evidence" value="ECO:0007669"/>
    <property type="project" value="TreeGrafter"/>
</dbReference>
<dbReference type="PANTHER" id="PTHR11070">
    <property type="entry name" value="UVRD / RECB / PCRA DNA HELICASE FAMILY MEMBER"/>
    <property type="match status" value="1"/>
</dbReference>
<name>A0AAD1IIV6_9MYCO</name>
<organism evidence="6 7">
    <name type="scientific">Mycolicibacterium litorale</name>
    <dbReference type="NCBI Taxonomy" id="758802"/>
    <lineage>
        <taxon>Bacteria</taxon>
        <taxon>Bacillati</taxon>
        <taxon>Actinomycetota</taxon>
        <taxon>Actinomycetes</taxon>
        <taxon>Mycobacteriales</taxon>
        <taxon>Mycobacteriaceae</taxon>
        <taxon>Mycolicibacterium</taxon>
    </lineage>
</organism>
<dbReference type="SUPFAM" id="SSF52540">
    <property type="entry name" value="P-loop containing nucleoside triphosphate hydrolases"/>
    <property type="match status" value="1"/>
</dbReference>
<dbReference type="EMBL" id="AP022586">
    <property type="protein sequence ID" value="BBY14452.1"/>
    <property type="molecule type" value="Genomic_DNA"/>
</dbReference>
<gene>
    <name evidence="6" type="ORF">MLIT_00440</name>
</gene>
<dbReference type="PANTHER" id="PTHR11070:SF2">
    <property type="entry name" value="ATP-DEPENDENT DNA HELICASE SRS2"/>
    <property type="match status" value="1"/>
</dbReference>
<keyword evidence="4" id="KW-0067">ATP-binding</keyword>
<dbReference type="Gene3D" id="3.40.50.300">
    <property type="entry name" value="P-loop containing nucleotide triphosphate hydrolases"/>
    <property type="match status" value="2"/>
</dbReference>
<sequence>MPEEVSTELATDAASFAMSLPASVEMPAGAGKTHLLAATTKHIIDCGGRALVLTHTNAGVHAINARLKRFGITKGVQVSTIASFAFRLARAYPQLGGLRVPKLMVPAQAQYYVSAAIKVAQSRHIHAVLRASFTHLLVDEYQDCSETQHAFVLALRAAIPAAGVLGDPLQAIFGFNERLADWPTVQTQFPSHPTTIKPHRWSGHNEALGKWLLEIRPRMVPGHVVRWTNVALPEGVTFQNISDDPTGVTEAALATRPANETVLIIAPRANTARTIAGDLRGIFTVMEEMAGKYMAQRLENLATMSPIDYPLWLFDLTKSCHCNHGVLDTQTLRKRYANGKSAGDLLKGGAGGRAGAEPAIRAFDSIVSNPTLGTLAAAMSVVPTSPVLRLHSHEAWYDIQASIRGAIAHGDDPGVLLEELAKIREVLRHAGRRERRRIISRTLLVKGLEYDHVIIANVNEHASINDLYVALSRARKTIKILGVSDSLQLHQSPNGR</sequence>
<proteinExistence type="predicted"/>
<protein>
    <recommendedName>
        <fullName evidence="5">UvrD-like helicase ATP-binding domain-containing protein</fullName>
    </recommendedName>
</protein>
<accession>A0AAD1IIV6</accession>
<dbReference type="GO" id="GO:0005524">
    <property type="term" value="F:ATP binding"/>
    <property type="evidence" value="ECO:0007669"/>
    <property type="project" value="UniProtKB-KW"/>
</dbReference>
<dbReference type="GO" id="GO:0003677">
    <property type="term" value="F:DNA binding"/>
    <property type="evidence" value="ECO:0007669"/>
    <property type="project" value="InterPro"/>
</dbReference>
<dbReference type="AlphaFoldDB" id="A0AAD1IIV6"/>
<reference evidence="6 7" key="1">
    <citation type="journal article" date="2019" name="Emerg. Microbes Infect.">
        <title>Comprehensive subspecies identification of 175 nontuberculous mycobacteria species based on 7547 genomic profiles.</title>
        <authorList>
            <person name="Matsumoto Y."/>
            <person name="Kinjo T."/>
            <person name="Motooka D."/>
            <person name="Nabeya D."/>
            <person name="Jung N."/>
            <person name="Uechi K."/>
            <person name="Horii T."/>
            <person name="Iida T."/>
            <person name="Fujita J."/>
            <person name="Nakamura S."/>
        </authorList>
    </citation>
    <scope>NUCLEOTIDE SEQUENCE [LARGE SCALE GENOMIC DNA]</scope>
    <source>
        <strain evidence="6 7">JCM 17423</strain>
    </source>
</reference>
<feature type="domain" description="UvrD-like helicase ATP-binding" evidence="5">
    <location>
        <begin position="121"/>
        <end position="176"/>
    </location>
</feature>
<dbReference type="Pfam" id="PF00580">
    <property type="entry name" value="UvrD-helicase"/>
    <property type="match status" value="1"/>
</dbReference>
<evidence type="ECO:0000256" key="3">
    <source>
        <dbReference type="ARBA" id="ARBA00022806"/>
    </source>
</evidence>
<evidence type="ECO:0000256" key="4">
    <source>
        <dbReference type="ARBA" id="ARBA00022840"/>
    </source>
</evidence>
<dbReference type="InterPro" id="IPR014016">
    <property type="entry name" value="UvrD-like_ATP-bd"/>
</dbReference>
<keyword evidence="3" id="KW-0347">Helicase</keyword>
<dbReference type="Proteomes" id="UP000466607">
    <property type="component" value="Chromosome"/>
</dbReference>
<keyword evidence="1" id="KW-0547">Nucleotide-binding</keyword>
<evidence type="ECO:0000313" key="6">
    <source>
        <dbReference type="EMBL" id="BBY14452.1"/>
    </source>
</evidence>
<evidence type="ECO:0000313" key="7">
    <source>
        <dbReference type="Proteomes" id="UP000466607"/>
    </source>
</evidence>